<keyword evidence="2" id="KW-1185">Reference proteome</keyword>
<organism evidence="1 2">
    <name type="scientific">Choristoneura fumiferana</name>
    <name type="common">Spruce budworm moth</name>
    <name type="synonym">Archips fumiferana</name>
    <dbReference type="NCBI Taxonomy" id="7141"/>
    <lineage>
        <taxon>Eukaryota</taxon>
        <taxon>Metazoa</taxon>
        <taxon>Ecdysozoa</taxon>
        <taxon>Arthropoda</taxon>
        <taxon>Hexapoda</taxon>
        <taxon>Insecta</taxon>
        <taxon>Pterygota</taxon>
        <taxon>Neoptera</taxon>
        <taxon>Endopterygota</taxon>
        <taxon>Lepidoptera</taxon>
        <taxon>Glossata</taxon>
        <taxon>Ditrysia</taxon>
        <taxon>Tortricoidea</taxon>
        <taxon>Tortricidae</taxon>
        <taxon>Tortricinae</taxon>
        <taxon>Choristoneura</taxon>
    </lineage>
</organism>
<protein>
    <submittedName>
        <fullName evidence="1">Uncharacterized protein</fullName>
    </submittedName>
</protein>
<reference evidence="1 2" key="1">
    <citation type="journal article" date="2022" name="Genome Biol. Evol.">
        <title>The Spruce Budworm Genome: Reconstructing the Evolutionary History of Antifreeze Proteins.</title>
        <authorList>
            <person name="Beliveau C."/>
            <person name="Gagne P."/>
            <person name="Picq S."/>
            <person name="Vernygora O."/>
            <person name="Keeling C.I."/>
            <person name="Pinkney K."/>
            <person name="Doucet D."/>
            <person name="Wen F."/>
            <person name="Johnston J.S."/>
            <person name="Maaroufi H."/>
            <person name="Boyle B."/>
            <person name="Laroche J."/>
            <person name="Dewar K."/>
            <person name="Juretic N."/>
            <person name="Blackburn G."/>
            <person name="Nisole A."/>
            <person name="Brunet B."/>
            <person name="Brandao M."/>
            <person name="Lumley L."/>
            <person name="Duan J."/>
            <person name="Quan G."/>
            <person name="Lucarotti C.J."/>
            <person name="Roe A.D."/>
            <person name="Sperling F.A.H."/>
            <person name="Levesque R.C."/>
            <person name="Cusson M."/>
        </authorList>
    </citation>
    <scope>NUCLEOTIDE SEQUENCE [LARGE SCALE GENOMIC DNA]</scope>
    <source>
        <strain evidence="1">Glfc:IPQL:Cfum</strain>
    </source>
</reference>
<name>A0ACC0KLC7_CHOFU</name>
<comment type="caution">
    <text evidence="1">The sequence shown here is derived from an EMBL/GenBank/DDBJ whole genome shotgun (WGS) entry which is preliminary data.</text>
</comment>
<dbReference type="Proteomes" id="UP001064048">
    <property type="component" value="Chromosome 17"/>
</dbReference>
<proteinExistence type="predicted"/>
<evidence type="ECO:0000313" key="2">
    <source>
        <dbReference type="Proteomes" id="UP001064048"/>
    </source>
</evidence>
<accession>A0ACC0KLC7</accession>
<evidence type="ECO:0000313" key="1">
    <source>
        <dbReference type="EMBL" id="KAI8437108.1"/>
    </source>
</evidence>
<dbReference type="EMBL" id="CM046117">
    <property type="protein sequence ID" value="KAI8437108.1"/>
    <property type="molecule type" value="Genomic_DNA"/>
</dbReference>
<sequence>MNSVFKYVLQFRTLSCPFTKIKCHWLLPFVNSTSQHKDEGMRLTTMASPKPYASVSEELSDVQVLDSNEPLVTASSSAPSSSSARVMDSIEPLSHVDLEEKIFSKLGIHGAMYPVCGGREVSFQLRNVRLPPQGNCHLLKKLGKLGNLDAERATAGPNQSPVQLEPVHSYASSDMLAHQLNLVLPPSTRWLGAFFLALNSNDAKLQVLVDSPDYNDVNI</sequence>
<gene>
    <name evidence="1" type="ORF">MSG28_010459</name>
</gene>